<dbReference type="OrthoDB" id="1431247at2759"/>
<protein>
    <recommendedName>
        <fullName evidence="3">SHSP domain-containing protein</fullName>
    </recommendedName>
</protein>
<dbReference type="CDD" id="cd00298">
    <property type="entry name" value="ACD_sHsps_p23-like"/>
    <property type="match status" value="1"/>
</dbReference>
<dbReference type="Gene3D" id="2.60.40.790">
    <property type="match status" value="1"/>
</dbReference>
<reference evidence="1" key="1">
    <citation type="submission" date="2023-05" db="EMBL/GenBank/DDBJ databases">
        <title>Genome and transcriptome analyses reveal genes involved in the formation of fine ridges on petal epidermal cells in Hibiscus trionum.</title>
        <authorList>
            <person name="Koshimizu S."/>
            <person name="Masuda S."/>
            <person name="Ishii T."/>
            <person name="Shirasu K."/>
            <person name="Hoshino A."/>
            <person name="Arita M."/>
        </authorList>
    </citation>
    <scope>NUCLEOTIDE SEQUENCE</scope>
    <source>
        <strain evidence="1">Hamamatsu line</strain>
    </source>
</reference>
<evidence type="ECO:0008006" key="3">
    <source>
        <dbReference type="Google" id="ProtNLM"/>
    </source>
</evidence>
<gene>
    <name evidence="1" type="ORF">HRI_004044800</name>
</gene>
<accession>A0A9W7IW75</accession>
<proteinExistence type="predicted"/>
<evidence type="ECO:0000313" key="1">
    <source>
        <dbReference type="EMBL" id="GMJ03756.1"/>
    </source>
</evidence>
<dbReference type="AlphaFoldDB" id="A0A9W7IW75"/>
<evidence type="ECO:0000313" key="2">
    <source>
        <dbReference type="Proteomes" id="UP001165190"/>
    </source>
</evidence>
<keyword evidence="2" id="KW-1185">Reference proteome</keyword>
<sequence length="153" mass="17838">MEDYFEPCCQWKRGKDYDAINIELDGFKIEDVKASLRAVEEHRYEISITAESPRRLQKKIEILDDYYNLEQIRALFSNGNLNLQLPKKGNKLEISMPKLEIKKTLQESSENMKNKIVSALEYSYSKGNMAAVSVMLMASGLFAYKYYTECYDF</sequence>
<dbReference type="Proteomes" id="UP001165190">
    <property type="component" value="Unassembled WGS sequence"/>
</dbReference>
<name>A0A9W7IW75_HIBTR</name>
<dbReference type="InterPro" id="IPR008978">
    <property type="entry name" value="HSP20-like_chaperone"/>
</dbReference>
<organism evidence="1 2">
    <name type="scientific">Hibiscus trionum</name>
    <name type="common">Flower of an hour</name>
    <dbReference type="NCBI Taxonomy" id="183268"/>
    <lineage>
        <taxon>Eukaryota</taxon>
        <taxon>Viridiplantae</taxon>
        <taxon>Streptophyta</taxon>
        <taxon>Embryophyta</taxon>
        <taxon>Tracheophyta</taxon>
        <taxon>Spermatophyta</taxon>
        <taxon>Magnoliopsida</taxon>
        <taxon>eudicotyledons</taxon>
        <taxon>Gunneridae</taxon>
        <taxon>Pentapetalae</taxon>
        <taxon>rosids</taxon>
        <taxon>malvids</taxon>
        <taxon>Malvales</taxon>
        <taxon>Malvaceae</taxon>
        <taxon>Malvoideae</taxon>
        <taxon>Hibiscus</taxon>
    </lineage>
</organism>
<dbReference type="EMBL" id="BSYR01000037">
    <property type="protein sequence ID" value="GMJ03756.1"/>
    <property type="molecule type" value="Genomic_DNA"/>
</dbReference>
<comment type="caution">
    <text evidence="1">The sequence shown here is derived from an EMBL/GenBank/DDBJ whole genome shotgun (WGS) entry which is preliminary data.</text>
</comment>
<dbReference type="SUPFAM" id="SSF49764">
    <property type="entry name" value="HSP20-like chaperones"/>
    <property type="match status" value="1"/>
</dbReference>